<dbReference type="PATRIC" id="fig|1297742.4.peg.3972"/>
<dbReference type="STRING" id="1297742.A176_003931"/>
<dbReference type="KEGG" id="mym:A176_003931"/>
<dbReference type="EMBL" id="CP012109">
    <property type="protein sequence ID" value="AKQ67019.1"/>
    <property type="molecule type" value="Genomic_DNA"/>
</dbReference>
<gene>
    <name evidence="1" type="ORF">A176_003931</name>
</gene>
<keyword evidence="2" id="KW-1185">Reference proteome</keyword>
<protein>
    <recommendedName>
        <fullName evidence="3">Phasin family protein</fullName>
    </recommendedName>
</protein>
<evidence type="ECO:0000313" key="2">
    <source>
        <dbReference type="Proteomes" id="UP000009026"/>
    </source>
</evidence>
<organism evidence="1 2">
    <name type="scientific">Pseudomyxococcus hansupus</name>
    <dbReference type="NCBI Taxonomy" id="1297742"/>
    <lineage>
        <taxon>Bacteria</taxon>
        <taxon>Pseudomonadati</taxon>
        <taxon>Myxococcota</taxon>
        <taxon>Myxococcia</taxon>
        <taxon>Myxococcales</taxon>
        <taxon>Cystobacterineae</taxon>
        <taxon>Myxococcaceae</taxon>
        <taxon>Pseudomyxococcus</taxon>
    </lineage>
</organism>
<name>A0A0H4WW37_9BACT</name>
<evidence type="ECO:0008006" key="3">
    <source>
        <dbReference type="Google" id="ProtNLM"/>
    </source>
</evidence>
<proteinExistence type="predicted"/>
<accession>A0A0H4WW37</accession>
<sequence>MDNNPEAPREKHPVAETFERLWSQALLAVNTAEEEASRAVQKVATVAGWSQDEVRRQAREFTERLAGHRKDLEHNVEERVRQTLSRMKLPRREELSAFDARLSKLAERIQNLEQPK</sequence>
<dbReference type="OrthoDB" id="5514278at2"/>
<dbReference type="Pfam" id="PF05597">
    <property type="entry name" value="Phasin"/>
    <property type="match status" value="1"/>
</dbReference>
<reference evidence="1 2" key="1">
    <citation type="journal article" date="2016" name="PLoS ONE">
        <title>Complete Genome Sequence and Comparative Genomics of a Novel Myxobacterium Myxococcus hansupus.</title>
        <authorList>
            <person name="Sharma G."/>
            <person name="Narwani T."/>
            <person name="Subramanian S."/>
        </authorList>
    </citation>
    <scope>NUCLEOTIDE SEQUENCE [LARGE SCALE GENOMIC DNA]</scope>
    <source>
        <strain evidence="2">mixupus</strain>
    </source>
</reference>
<dbReference type="AlphaFoldDB" id="A0A0H4WW37"/>
<dbReference type="InterPro" id="IPR008769">
    <property type="entry name" value="PhaF_PhaI"/>
</dbReference>
<dbReference type="RefSeq" id="WP_002640693.1">
    <property type="nucleotide sequence ID" value="NZ_CP012109.1"/>
</dbReference>
<evidence type="ECO:0000313" key="1">
    <source>
        <dbReference type="EMBL" id="AKQ67019.1"/>
    </source>
</evidence>
<dbReference type="Proteomes" id="UP000009026">
    <property type="component" value="Chromosome"/>
</dbReference>